<evidence type="ECO:0000313" key="3">
    <source>
        <dbReference type="Proteomes" id="UP000481621"/>
    </source>
</evidence>
<comment type="caution">
    <text evidence="2">The sequence shown here is derived from an EMBL/GenBank/DDBJ whole genome shotgun (WGS) entry which is preliminary data.</text>
</comment>
<dbReference type="InterPro" id="IPR025237">
    <property type="entry name" value="DUF4183"/>
</dbReference>
<proteinExistence type="predicted"/>
<organism evidence="2 3">
    <name type="scientific">Neobacillus thermocopriae</name>
    <dbReference type="NCBI Taxonomy" id="1215031"/>
    <lineage>
        <taxon>Bacteria</taxon>
        <taxon>Bacillati</taxon>
        <taxon>Bacillota</taxon>
        <taxon>Bacilli</taxon>
        <taxon>Bacillales</taxon>
        <taxon>Bacillaceae</taxon>
        <taxon>Neobacillus</taxon>
    </lineage>
</organism>
<dbReference type="Pfam" id="PF13799">
    <property type="entry name" value="DUF4183"/>
    <property type="match status" value="1"/>
</dbReference>
<dbReference type="AlphaFoldDB" id="A0A6B3TTW9"/>
<name>A0A6B3TTW9_9BACI</name>
<protein>
    <submittedName>
        <fullName evidence="2">DUF4183 domain-containing protein</fullName>
    </submittedName>
</protein>
<accession>A0A6B3TTW9</accession>
<evidence type="ECO:0000313" key="2">
    <source>
        <dbReference type="EMBL" id="NEX79739.1"/>
    </source>
</evidence>
<keyword evidence="3" id="KW-1185">Reference proteome</keyword>
<dbReference type="Proteomes" id="UP000481621">
    <property type="component" value="Unassembled WGS sequence"/>
</dbReference>
<dbReference type="EMBL" id="JAAIUV010000022">
    <property type="protein sequence ID" value="NEX79739.1"/>
    <property type="molecule type" value="Genomic_DNA"/>
</dbReference>
<sequence length="96" mass="11099">MSLAKKVCNRPPRKIEVFEFYAISDGCSRIYKENDGVNEIGKQQIPDPMKVSYNNLFINGVLQPKEMYEVEKGEIRLKSEDIPIIGVPIMLQMFKF</sequence>
<reference evidence="2" key="1">
    <citation type="submission" date="2020-02" db="EMBL/GenBank/DDBJ databases">
        <title>Bacillus sedimentmangrovi sp. nov., isolated from sediment of the mangrove ecosystem.</title>
        <authorList>
            <person name="Liu G."/>
        </authorList>
    </citation>
    <scope>NUCLEOTIDE SEQUENCE [LARGE SCALE GENOMIC DNA]</scope>
    <source>
        <strain evidence="2">SgZ-7</strain>
    </source>
</reference>
<evidence type="ECO:0000259" key="1">
    <source>
        <dbReference type="Pfam" id="PF13799"/>
    </source>
</evidence>
<gene>
    <name evidence="2" type="ORF">G4Z05_12820</name>
</gene>
<feature type="domain" description="DUF4183" evidence="1">
    <location>
        <begin position="22"/>
        <end position="93"/>
    </location>
</feature>